<feature type="binding site" evidence="9">
    <location>
        <position position="147"/>
    </location>
    <ligand>
        <name>substrate</name>
    </ligand>
</feature>
<keyword evidence="10" id="KW-0408">Iron</keyword>
<accession>A0A318S9E4</accession>
<comment type="cofactor">
    <cofactor evidence="12">
        <name>NAD(+)</name>
        <dbReference type="ChEBI" id="CHEBI:57540"/>
    </cofactor>
    <text evidence="12">Binds 1 NAD(+) per subunit.</text>
</comment>
<sequence>MTRVVITGAGGMVFPLTLAADFLASAQLRGAELVLHDIDAARAERTANAVRGVADHHALPLKLVVTADRREALAGATHVLITFQVGGLDAYRSEVEISRRYGLDFVAGDTLGPGGILRFLRSTPAFDALARDVLDLCPDALVLNYTNPMAMNCAYLARLGLNVVGLCHSIPGTAKMLSGLLSVPFEELDYEAAGINHQAWFVTLRHAGEDLNPRLKRLLRETFLPEYGGFTAFQEGGPAYQGGQERVRAEMMETFGYFLSESSHHASELVPYFRKSRESVVAHLPRRWDYLKGSLQTAGQEARTTSDAVAELRGKLAVSDEFGMRIVAAHASGEPASVYGNVLNDGFIDNLPSDACVEVPCIVDGDGVKPKAIGRLPSACAGLNLTAVAVQTTVVEAAANHDPEALRAAFALDPLTASVVDLPDIRALAAESIGAQRRWLPQWVRG</sequence>
<evidence type="ECO:0000256" key="3">
    <source>
        <dbReference type="ARBA" id="ARBA00022723"/>
    </source>
</evidence>
<dbReference type="SUPFAM" id="SSF51735">
    <property type="entry name" value="NAD(P)-binding Rossmann-fold domains"/>
    <property type="match status" value="1"/>
</dbReference>
<dbReference type="PANTHER" id="PTHR32092">
    <property type="entry name" value="6-PHOSPHO-BETA-GLUCOSIDASE-RELATED"/>
    <property type="match status" value="1"/>
</dbReference>
<evidence type="ECO:0000256" key="4">
    <source>
        <dbReference type="ARBA" id="ARBA00022801"/>
    </source>
</evidence>
<comment type="similarity">
    <text evidence="2 12">Belongs to the glycosyl hydrolase 4 family.</text>
</comment>
<dbReference type="GO" id="GO:0005975">
    <property type="term" value="P:carbohydrate metabolic process"/>
    <property type="evidence" value="ECO:0007669"/>
    <property type="project" value="InterPro"/>
</dbReference>
<dbReference type="Pfam" id="PF11975">
    <property type="entry name" value="Glyco_hydro_4C"/>
    <property type="match status" value="1"/>
</dbReference>
<keyword evidence="8 12" id="KW-0326">Glycosidase</keyword>
<evidence type="ECO:0000313" key="16">
    <source>
        <dbReference type="Proteomes" id="UP000248326"/>
    </source>
</evidence>
<evidence type="ECO:0000256" key="6">
    <source>
        <dbReference type="ARBA" id="ARBA00023211"/>
    </source>
</evidence>
<keyword evidence="4 12" id="KW-0378">Hydrolase</keyword>
<dbReference type="SUPFAM" id="SSF56327">
    <property type="entry name" value="LDH C-terminal domain-like"/>
    <property type="match status" value="1"/>
</dbReference>
<evidence type="ECO:0000256" key="11">
    <source>
        <dbReference type="PIRSR" id="PIRSR601088-4"/>
    </source>
</evidence>
<comment type="caution">
    <text evidence="15">The sequence shown here is derived from an EMBL/GenBank/DDBJ whole genome shotgun (WGS) entry which is preliminary data.</text>
</comment>
<dbReference type="RefSeq" id="WP_146237221.1">
    <property type="nucleotide sequence ID" value="NZ_QJSX01000005.1"/>
</dbReference>
<dbReference type="InterPro" id="IPR053715">
    <property type="entry name" value="GH4_Enzyme_sf"/>
</dbReference>
<dbReference type="Gene3D" id="3.90.1820.10">
    <property type="entry name" value="AglA-like glucosidase"/>
    <property type="match status" value="1"/>
</dbReference>
<evidence type="ECO:0000256" key="7">
    <source>
        <dbReference type="ARBA" id="ARBA00023277"/>
    </source>
</evidence>
<feature type="signal peptide" evidence="13">
    <location>
        <begin position="1"/>
        <end position="19"/>
    </location>
</feature>
<proteinExistence type="inferred from homology"/>
<evidence type="ECO:0000256" key="1">
    <source>
        <dbReference type="ARBA" id="ARBA00001936"/>
    </source>
</evidence>
<name>A0A318S9E4_9DEIO</name>
<feature type="site" description="Increases basicity of active site Tyr" evidence="11">
    <location>
        <position position="109"/>
    </location>
</feature>
<feature type="binding site" evidence="10">
    <location>
        <position position="197"/>
    </location>
    <ligand>
        <name>Mn(2+)</name>
        <dbReference type="ChEBI" id="CHEBI:29035"/>
    </ligand>
</feature>
<dbReference type="PRINTS" id="PR00732">
    <property type="entry name" value="GLHYDRLASE4"/>
</dbReference>
<evidence type="ECO:0000256" key="12">
    <source>
        <dbReference type="RuleBase" id="RU361152"/>
    </source>
</evidence>
<evidence type="ECO:0000256" key="5">
    <source>
        <dbReference type="ARBA" id="ARBA00023027"/>
    </source>
</evidence>
<keyword evidence="7" id="KW-0119">Carbohydrate metabolism</keyword>
<dbReference type="InterPro" id="IPR001088">
    <property type="entry name" value="Glyco_hydro_4"/>
</dbReference>
<feature type="domain" description="Glycosyl hydrolase family 4 C-terminal" evidence="14">
    <location>
        <begin position="193"/>
        <end position="416"/>
    </location>
</feature>
<evidence type="ECO:0000256" key="9">
    <source>
        <dbReference type="PIRSR" id="PIRSR601088-2"/>
    </source>
</evidence>
<feature type="chain" id="PRO_5016436874" evidence="13">
    <location>
        <begin position="20"/>
        <end position="446"/>
    </location>
</feature>
<keyword evidence="10" id="KW-0533">Nickel</keyword>
<evidence type="ECO:0000259" key="14">
    <source>
        <dbReference type="Pfam" id="PF11975"/>
    </source>
</evidence>
<dbReference type="InterPro" id="IPR022616">
    <property type="entry name" value="Glyco_hydro_4_C"/>
</dbReference>
<keyword evidence="13" id="KW-0732">Signal</keyword>
<dbReference type="GO" id="GO:0046872">
    <property type="term" value="F:metal ion binding"/>
    <property type="evidence" value="ECO:0007669"/>
    <property type="project" value="UniProtKB-KW"/>
</dbReference>
<dbReference type="InterPro" id="IPR036291">
    <property type="entry name" value="NAD(P)-bd_dom_sf"/>
</dbReference>
<evidence type="ECO:0000256" key="2">
    <source>
        <dbReference type="ARBA" id="ARBA00010141"/>
    </source>
</evidence>
<dbReference type="GO" id="GO:0016616">
    <property type="term" value="F:oxidoreductase activity, acting on the CH-OH group of donors, NAD or NADP as acceptor"/>
    <property type="evidence" value="ECO:0007669"/>
    <property type="project" value="InterPro"/>
</dbReference>
<comment type="cofactor">
    <cofactor evidence="1">
        <name>Mn(2+)</name>
        <dbReference type="ChEBI" id="CHEBI:29035"/>
    </cofactor>
</comment>
<dbReference type="Pfam" id="PF02056">
    <property type="entry name" value="Glyco_hydro_4"/>
    <property type="match status" value="1"/>
</dbReference>
<organism evidence="15 16">
    <name type="scientific">Deinococcus yavapaiensis KR-236</name>
    <dbReference type="NCBI Taxonomy" id="694435"/>
    <lineage>
        <taxon>Bacteria</taxon>
        <taxon>Thermotogati</taxon>
        <taxon>Deinococcota</taxon>
        <taxon>Deinococci</taxon>
        <taxon>Deinococcales</taxon>
        <taxon>Deinococcaceae</taxon>
        <taxon>Deinococcus</taxon>
    </lineage>
</organism>
<evidence type="ECO:0000256" key="10">
    <source>
        <dbReference type="PIRSR" id="PIRSR601088-3"/>
    </source>
</evidence>
<dbReference type="PANTHER" id="PTHR32092:SF6">
    <property type="entry name" value="ALPHA-GALACTOSIDASE"/>
    <property type="match status" value="1"/>
</dbReference>
<keyword evidence="6 10" id="KW-0464">Manganese</keyword>
<dbReference type="EMBL" id="QJSX01000005">
    <property type="protein sequence ID" value="PYE54607.1"/>
    <property type="molecule type" value="Genomic_DNA"/>
</dbReference>
<dbReference type="AlphaFoldDB" id="A0A318S9E4"/>
<dbReference type="Proteomes" id="UP000248326">
    <property type="component" value="Unassembled WGS sequence"/>
</dbReference>
<dbReference type="OrthoDB" id="9767022at2"/>
<protein>
    <submittedName>
        <fullName evidence="15">Alpha-galactosidase</fullName>
    </submittedName>
</protein>
<dbReference type="GO" id="GO:0004553">
    <property type="term" value="F:hydrolase activity, hydrolyzing O-glycosyl compounds"/>
    <property type="evidence" value="ECO:0007669"/>
    <property type="project" value="InterPro"/>
</dbReference>
<reference evidence="15 16" key="1">
    <citation type="submission" date="2018-06" db="EMBL/GenBank/DDBJ databases">
        <title>Genomic Encyclopedia of Type Strains, Phase IV (KMG-IV): sequencing the most valuable type-strain genomes for metagenomic binning, comparative biology and taxonomic classification.</title>
        <authorList>
            <person name="Goeker M."/>
        </authorList>
    </citation>
    <scope>NUCLEOTIDE SEQUENCE [LARGE SCALE GENOMIC DNA]</scope>
    <source>
        <strain evidence="15 16">DSM 18048</strain>
    </source>
</reference>
<evidence type="ECO:0000256" key="8">
    <source>
        <dbReference type="ARBA" id="ARBA00023295"/>
    </source>
</evidence>
<gene>
    <name evidence="15" type="ORF">DES52_105247</name>
</gene>
<dbReference type="InterPro" id="IPR015955">
    <property type="entry name" value="Lactate_DH/Glyco_Ohase_4_C"/>
</dbReference>
<keyword evidence="5 12" id="KW-0520">NAD</keyword>
<keyword evidence="16" id="KW-1185">Reference proteome</keyword>
<evidence type="ECO:0000313" key="15">
    <source>
        <dbReference type="EMBL" id="PYE54607.1"/>
    </source>
</evidence>
<evidence type="ECO:0000256" key="13">
    <source>
        <dbReference type="SAM" id="SignalP"/>
    </source>
</evidence>
<keyword evidence="10" id="KW-0170">Cobalt</keyword>
<feature type="binding site" evidence="10">
    <location>
        <position position="167"/>
    </location>
    <ligand>
        <name>Mn(2+)</name>
        <dbReference type="ChEBI" id="CHEBI:29035"/>
    </ligand>
</feature>
<keyword evidence="3 10" id="KW-0479">Metal-binding</keyword>